<reference evidence="2 3" key="1">
    <citation type="journal article" date="2016" name="Nat. Commun.">
        <title>Thousands of microbial genomes shed light on interconnected biogeochemical processes in an aquifer system.</title>
        <authorList>
            <person name="Anantharaman K."/>
            <person name="Brown C.T."/>
            <person name="Hug L.A."/>
            <person name="Sharon I."/>
            <person name="Castelle C.J."/>
            <person name="Probst A.J."/>
            <person name="Thomas B.C."/>
            <person name="Singh A."/>
            <person name="Wilkins M.J."/>
            <person name="Karaoz U."/>
            <person name="Brodie E.L."/>
            <person name="Williams K.H."/>
            <person name="Hubbard S.S."/>
            <person name="Banfield J.F."/>
        </authorList>
    </citation>
    <scope>NUCLEOTIDE SEQUENCE [LARGE SCALE GENOMIC DNA]</scope>
</reference>
<feature type="transmembrane region" description="Helical" evidence="1">
    <location>
        <begin position="30"/>
        <end position="63"/>
    </location>
</feature>
<proteinExistence type="predicted"/>
<evidence type="ECO:0000313" key="3">
    <source>
        <dbReference type="Proteomes" id="UP000177208"/>
    </source>
</evidence>
<accession>A0A1F7G8F8</accession>
<dbReference type="Proteomes" id="UP000177208">
    <property type="component" value="Unassembled WGS sequence"/>
</dbReference>
<keyword evidence="1" id="KW-0812">Transmembrane</keyword>
<evidence type="ECO:0008006" key="4">
    <source>
        <dbReference type="Google" id="ProtNLM"/>
    </source>
</evidence>
<keyword evidence="1" id="KW-0472">Membrane</keyword>
<feature type="transmembrane region" description="Helical" evidence="1">
    <location>
        <begin position="6"/>
        <end position="23"/>
    </location>
</feature>
<organism evidence="2 3">
    <name type="scientific">Candidatus Roizmanbacteria bacterium RIFCSPHIGHO2_01_FULL_39_12c</name>
    <dbReference type="NCBI Taxonomy" id="1802031"/>
    <lineage>
        <taxon>Bacteria</taxon>
        <taxon>Candidatus Roizmaniibacteriota</taxon>
    </lineage>
</organism>
<sequence>MDLFTYVFFAFVYIMIMHFAMGIKDDFNIFLMVTIFVIGAAMGAFLDFYLFGFAAAVVLSLVLW</sequence>
<evidence type="ECO:0000256" key="1">
    <source>
        <dbReference type="SAM" id="Phobius"/>
    </source>
</evidence>
<keyword evidence="1" id="KW-1133">Transmembrane helix</keyword>
<dbReference type="EMBL" id="MFZG01000040">
    <property type="protein sequence ID" value="OGK15160.1"/>
    <property type="molecule type" value="Genomic_DNA"/>
</dbReference>
<gene>
    <name evidence="2" type="ORF">A2774_05750</name>
</gene>
<protein>
    <recommendedName>
        <fullName evidence="4">Prepilin type IV endopeptidase peptidase domain-containing protein</fullName>
    </recommendedName>
</protein>
<dbReference type="AlphaFoldDB" id="A0A1F7G8F8"/>
<evidence type="ECO:0000313" key="2">
    <source>
        <dbReference type="EMBL" id="OGK15160.1"/>
    </source>
</evidence>
<comment type="caution">
    <text evidence="2">The sequence shown here is derived from an EMBL/GenBank/DDBJ whole genome shotgun (WGS) entry which is preliminary data.</text>
</comment>
<name>A0A1F7G8F8_9BACT</name>